<dbReference type="InterPro" id="IPR007055">
    <property type="entry name" value="BON_dom"/>
</dbReference>
<protein>
    <submittedName>
        <fullName evidence="3">BON domain-containing protein</fullName>
    </submittedName>
</protein>
<dbReference type="Gene3D" id="3.30.1340.30">
    <property type="match status" value="3"/>
</dbReference>
<keyword evidence="1" id="KW-0732">Signal</keyword>
<dbReference type="AlphaFoldDB" id="A0A7C1X792"/>
<dbReference type="Pfam" id="PF04972">
    <property type="entry name" value="BON"/>
    <property type="match status" value="3"/>
</dbReference>
<dbReference type="EMBL" id="DSJL01000011">
    <property type="protein sequence ID" value="HEF66273.1"/>
    <property type="molecule type" value="Genomic_DNA"/>
</dbReference>
<dbReference type="PROSITE" id="PS50914">
    <property type="entry name" value="BON"/>
    <property type="match status" value="3"/>
</dbReference>
<feature type="domain" description="BON" evidence="2">
    <location>
        <begin position="7"/>
        <end position="75"/>
    </location>
</feature>
<dbReference type="PANTHER" id="PTHR34606">
    <property type="entry name" value="BON DOMAIN-CONTAINING PROTEIN"/>
    <property type="match status" value="1"/>
</dbReference>
<dbReference type="SMART" id="SM00749">
    <property type="entry name" value="BON"/>
    <property type="match status" value="3"/>
</dbReference>
<evidence type="ECO:0000259" key="2">
    <source>
        <dbReference type="PROSITE" id="PS50914"/>
    </source>
</evidence>
<reference evidence="3" key="1">
    <citation type="journal article" date="2020" name="mSystems">
        <title>Genome- and Community-Level Interaction Insights into Carbon Utilization and Element Cycling Functions of Hydrothermarchaeota in Hydrothermal Sediment.</title>
        <authorList>
            <person name="Zhou Z."/>
            <person name="Liu Y."/>
            <person name="Xu W."/>
            <person name="Pan J."/>
            <person name="Luo Z.H."/>
            <person name="Li M."/>
        </authorList>
    </citation>
    <scope>NUCLEOTIDE SEQUENCE [LARGE SCALE GENOMIC DNA]</scope>
    <source>
        <strain evidence="3">SpSt-222</strain>
    </source>
</reference>
<gene>
    <name evidence="3" type="ORF">ENP47_11865</name>
</gene>
<accession>A0A7C1X792</accession>
<feature type="domain" description="BON" evidence="2">
    <location>
        <begin position="82"/>
        <end position="150"/>
    </location>
</feature>
<name>A0A7C1X792_THERO</name>
<evidence type="ECO:0000256" key="1">
    <source>
        <dbReference type="ARBA" id="ARBA00022729"/>
    </source>
</evidence>
<dbReference type="InterPro" id="IPR014004">
    <property type="entry name" value="Transpt-assoc_nodulatn_dom_bac"/>
</dbReference>
<dbReference type="InterPro" id="IPR051686">
    <property type="entry name" value="Lipoprotein_DolP"/>
</dbReference>
<evidence type="ECO:0000313" key="3">
    <source>
        <dbReference type="EMBL" id="HEF66273.1"/>
    </source>
</evidence>
<comment type="caution">
    <text evidence="3">The sequence shown here is derived from an EMBL/GenBank/DDBJ whole genome shotgun (WGS) entry which is preliminary data.</text>
</comment>
<feature type="domain" description="BON" evidence="2">
    <location>
        <begin position="154"/>
        <end position="223"/>
    </location>
</feature>
<proteinExistence type="predicted"/>
<sequence>MAPRVRTDEEIQQDVLDELDWDPEVEVTDVGVTVHDGVVTLTGTVDSFLKKWAAERAALRVEGVRAVVNHIEVVPRGLGVRTDEDIARAVATAFEENPAVPQDRIKIRVEEGRVTLEGEVDWHYQRREAEETARRIAGVKSVINLITVRQPTVAPEDIKRQIEQAFVRHAEIDAENIQVRVEEGGHVILSGTVRSWAERKEAEEAAWRAPGVTKVTNLIRVQVP</sequence>
<organism evidence="3">
    <name type="scientific">Thermomicrobium roseum</name>
    <dbReference type="NCBI Taxonomy" id="500"/>
    <lineage>
        <taxon>Bacteria</taxon>
        <taxon>Pseudomonadati</taxon>
        <taxon>Thermomicrobiota</taxon>
        <taxon>Thermomicrobia</taxon>
        <taxon>Thermomicrobiales</taxon>
        <taxon>Thermomicrobiaceae</taxon>
        <taxon>Thermomicrobium</taxon>
    </lineage>
</organism>
<dbReference type="PANTHER" id="PTHR34606:SF4">
    <property type="entry name" value="OUTER MEMBRANE LIPOPROTEIN DOLP"/>
    <property type="match status" value="1"/>
</dbReference>